<protein>
    <submittedName>
        <fullName evidence="2">Reverse transcriptase</fullName>
    </submittedName>
</protein>
<proteinExistence type="predicted"/>
<dbReference type="AlphaFoldDB" id="A0AAV4V0E5"/>
<evidence type="ECO:0000313" key="3">
    <source>
        <dbReference type="Proteomes" id="UP001054837"/>
    </source>
</evidence>
<dbReference type="GO" id="GO:0003964">
    <property type="term" value="F:RNA-directed DNA polymerase activity"/>
    <property type="evidence" value="ECO:0007669"/>
    <property type="project" value="UniProtKB-KW"/>
</dbReference>
<comment type="caution">
    <text evidence="2">The sequence shown here is derived from an EMBL/GenBank/DDBJ whole genome shotgun (WGS) entry which is preliminary data.</text>
</comment>
<keyword evidence="3" id="KW-1185">Reference proteome</keyword>
<keyword evidence="1" id="KW-0732">Signal</keyword>
<dbReference type="PANTHER" id="PTHR47331:SF2">
    <property type="match status" value="1"/>
</dbReference>
<dbReference type="Proteomes" id="UP001054837">
    <property type="component" value="Unassembled WGS sequence"/>
</dbReference>
<sequence>MLVEMKILLISRLLWLCGPNFLCNIFSLHPESSVPTLNDLVPEERCCIQSTIAVNHLPNSNDLFHKNSSLSKLKRVTAYCLRYYEGGLRHANIAYGHKRPILLSKGHILTDLIVRQYHEILLHTNPQFVQSSIQEQYWIIGARDTSRHLIRKCMKCSRIRASITNQMMGDLPATRISPHSYVVE</sequence>
<organism evidence="2 3">
    <name type="scientific">Caerostris darwini</name>
    <dbReference type="NCBI Taxonomy" id="1538125"/>
    <lineage>
        <taxon>Eukaryota</taxon>
        <taxon>Metazoa</taxon>
        <taxon>Ecdysozoa</taxon>
        <taxon>Arthropoda</taxon>
        <taxon>Chelicerata</taxon>
        <taxon>Arachnida</taxon>
        <taxon>Araneae</taxon>
        <taxon>Araneomorphae</taxon>
        <taxon>Entelegynae</taxon>
        <taxon>Araneoidea</taxon>
        <taxon>Araneidae</taxon>
        <taxon>Caerostris</taxon>
    </lineage>
</organism>
<name>A0AAV4V0E5_9ARAC</name>
<evidence type="ECO:0000256" key="1">
    <source>
        <dbReference type="SAM" id="SignalP"/>
    </source>
</evidence>
<dbReference type="PANTHER" id="PTHR47331">
    <property type="entry name" value="PHD-TYPE DOMAIN-CONTAINING PROTEIN"/>
    <property type="match status" value="1"/>
</dbReference>
<gene>
    <name evidence="2" type="ORF">CDAR_442601</name>
</gene>
<keyword evidence="2" id="KW-0808">Transferase</keyword>
<feature type="signal peptide" evidence="1">
    <location>
        <begin position="1"/>
        <end position="19"/>
    </location>
</feature>
<keyword evidence="2" id="KW-0548">Nucleotidyltransferase</keyword>
<accession>A0AAV4V0E5</accession>
<keyword evidence="2" id="KW-0695">RNA-directed DNA polymerase</keyword>
<reference evidence="2 3" key="1">
    <citation type="submission" date="2021-06" db="EMBL/GenBank/DDBJ databases">
        <title>Caerostris darwini draft genome.</title>
        <authorList>
            <person name="Kono N."/>
            <person name="Arakawa K."/>
        </authorList>
    </citation>
    <scope>NUCLEOTIDE SEQUENCE [LARGE SCALE GENOMIC DNA]</scope>
</reference>
<feature type="chain" id="PRO_5043338197" evidence="1">
    <location>
        <begin position="20"/>
        <end position="184"/>
    </location>
</feature>
<dbReference type="EMBL" id="BPLQ01012194">
    <property type="protein sequence ID" value="GIY63611.1"/>
    <property type="molecule type" value="Genomic_DNA"/>
</dbReference>
<evidence type="ECO:0000313" key="2">
    <source>
        <dbReference type="EMBL" id="GIY63611.1"/>
    </source>
</evidence>